<reference evidence="1" key="1">
    <citation type="journal article" date="2015" name="Nature">
        <title>Complex archaea that bridge the gap between prokaryotes and eukaryotes.</title>
        <authorList>
            <person name="Spang A."/>
            <person name="Saw J.H."/>
            <person name="Jorgensen S.L."/>
            <person name="Zaremba-Niedzwiedzka K."/>
            <person name="Martijn J."/>
            <person name="Lind A.E."/>
            <person name="van Eijk R."/>
            <person name="Schleper C."/>
            <person name="Guy L."/>
            <person name="Ettema T.J."/>
        </authorList>
    </citation>
    <scope>NUCLEOTIDE SEQUENCE</scope>
</reference>
<evidence type="ECO:0000313" key="1">
    <source>
        <dbReference type="EMBL" id="KKN09866.1"/>
    </source>
</evidence>
<proteinExistence type="predicted"/>
<sequence>MTLSTALETLETACKEKKAQINRWDIYRIVTACRADSVDLEENIRPILDKHLGAKDRDKIISDLGSY</sequence>
<dbReference type="EMBL" id="LAZR01004300">
    <property type="protein sequence ID" value="KKN09866.1"/>
    <property type="molecule type" value="Genomic_DNA"/>
</dbReference>
<accession>A0A0F9Q9N4</accession>
<name>A0A0F9Q9N4_9ZZZZ</name>
<dbReference type="AlphaFoldDB" id="A0A0F9Q9N4"/>
<organism evidence="1">
    <name type="scientific">marine sediment metagenome</name>
    <dbReference type="NCBI Taxonomy" id="412755"/>
    <lineage>
        <taxon>unclassified sequences</taxon>
        <taxon>metagenomes</taxon>
        <taxon>ecological metagenomes</taxon>
    </lineage>
</organism>
<comment type="caution">
    <text evidence="1">The sequence shown here is derived from an EMBL/GenBank/DDBJ whole genome shotgun (WGS) entry which is preliminary data.</text>
</comment>
<gene>
    <name evidence="1" type="ORF">LCGC14_1042370</name>
</gene>
<protein>
    <submittedName>
        <fullName evidence="1">Uncharacterized protein</fullName>
    </submittedName>
</protein>